<keyword evidence="2" id="KW-1185">Reference proteome</keyword>
<organism evidence="1 2">
    <name type="scientific">Xylaria curta</name>
    <dbReference type="NCBI Taxonomy" id="42375"/>
    <lineage>
        <taxon>Eukaryota</taxon>
        <taxon>Fungi</taxon>
        <taxon>Dikarya</taxon>
        <taxon>Ascomycota</taxon>
        <taxon>Pezizomycotina</taxon>
        <taxon>Sordariomycetes</taxon>
        <taxon>Xylariomycetidae</taxon>
        <taxon>Xylariales</taxon>
        <taxon>Xylariaceae</taxon>
        <taxon>Xylaria</taxon>
    </lineage>
</organism>
<protein>
    <submittedName>
        <fullName evidence="1">Uncharacterized protein</fullName>
    </submittedName>
</protein>
<reference evidence="1" key="1">
    <citation type="submission" date="2022-10" db="EMBL/GenBank/DDBJ databases">
        <title>Genome Sequence of Xylaria curta.</title>
        <authorList>
            <person name="Buettner E."/>
        </authorList>
    </citation>
    <scope>NUCLEOTIDE SEQUENCE</scope>
    <source>
        <strain evidence="1">Babe10</strain>
    </source>
</reference>
<gene>
    <name evidence="1" type="ORF">NUW58_g9973</name>
</gene>
<evidence type="ECO:0000313" key="2">
    <source>
        <dbReference type="Proteomes" id="UP001143856"/>
    </source>
</evidence>
<sequence>MIQADTNESARPSHPICSSQSFRFQIREEGVPSGTVRPGTKTSATTKMTTMGTPELNARSMAELTVSFSVTGKLGRFSRDDNTDGDATRTKRQLETASANSAGIGSAARCCKVLRPGASLAKPNQATGRVGPVGAPCSPVASKVPLKLPSPPIV</sequence>
<evidence type="ECO:0000313" key="1">
    <source>
        <dbReference type="EMBL" id="KAJ2969514.1"/>
    </source>
</evidence>
<name>A0ACC1MS64_9PEZI</name>
<accession>A0ACC1MS64</accession>
<comment type="caution">
    <text evidence="1">The sequence shown here is derived from an EMBL/GenBank/DDBJ whole genome shotgun (WGS) entry which is preliminary data.</text>
</comment>
<proteinExistence type="predicted"/>
<dbReference type="Proteomes" id="UP001143856">
    <property type="component" value="Unassembled WGS sequence"/>
</dbReference>
<dbReference type="EMBL" id="JAPDGR010003984">
    <property type="protein sequence ID" value="KAJ2969514.1"/>
    <property type="molecule type" value="Genomic_DNA"/>
</dbReference>